<dbReference type="Pfam" id="PF07695">
    <property type="entry name" value="7TMR-DISM_7TM"/>
    <property type="match status" value="1"/>
</dbReference>
<feature type="transmembrane region" description="Helical" evidence="6">
    <location>
        <begin position="276"/>
        <end position="298"/>
    </location>
</feature>
<dbReference type="SUPFAM" id="SSF47384">
    <property type="entry name" value="Homodimeric domain of signal transducing histidine kinase"/>
    <property type="match status" value="1"/>
</dbReference>
<keyword evidence="6" id="KW-0812">Transmembrane</keyword>
<dbReference type="RefSeq" id="WP_377362391.1">
    <property type="nucleotide sequence ID" value="NZ_JBHRYN010000007.1"/>
</dbReference>
<feature type="transmembrane region" description="Helical" evidence="6">
    <location>
        <begin position="336"/>
        <end position="359"/>
    </location>
</feature>
<dbReference type="CDD" id="cd00082">
    <property type="entry name" value="HisKA"/>
    <property type="match status" value="1"/>
</dbReference>
<dbReference type="SUPFAM" id="SSF55874">
    <property type="entry name" value="ATPase domain of HSP90 chaperone/DNA topoisomerase II/histidine kinase"/>
    <property type="match status" value="1"/>
</dbReference>
<dbReference type="PROSITE" id="PS50110">
    <property type="entry name" value="RESPONSE_REGULATORY"/>
    <property type="match status" value="1"/>
</dbReference>
<evidence type="ECO:0000256" key="4">
    <source>
        <dbReference type="ARBA" id="ARBA00023012"/>
    </source>
</evidence>
<dbReference type="SMART" id="SM00387">
    <property type="entry name" value="HATPase_c"/>
    <property type="match status" value="1"/>
</dbReference>
<dbReference type="Gene3D" id="2.60.40.2380">
    <property type="match status" value="1"/>
</dbReference>
<dbReference type="InterPro" id="IPR011622">
    <property type="entry name" value="7TMR_DISM_rcpt_extracell_dom2"/>
</dbReference>
<feature type="transmembrane region" description="Helical" evidence="6">
    <location>
        <begin position="245"/>
        <end position="264"/>
    </location>
</feature>
<dbReference type="SMART" id="SM00448">
    <property type="entry name" value="REC"/>
    <property type="match status" value="1"/>
</dbReference>
<feature type="modified residue" description="4-aspartylphosphate" evidence="5">
    <location>
        <position position="701"/>
    </location>
</feature>
<dbReference type="EC" id="2.7.13.3" evidence="2"/>
<protein>
    <recommendedName>
        <fullName evidence="2">histidine kinase</fullName>
        <ecNumber evidence="2">2.7.13.3</ecNumber>
    </recommendedName>
</protein>
<dbReference type="EMBL" id="JBHRYN010000007">
    <property type="protein sequence ID" value="MFC3701001.1"/>
    <property type="molecule type" value="Genomic_DNA"/>
</dbReference>
<comment type="caution">
    <text evidence="9">The sequence shown here is derived from an EMBL/GenBank/DDBJ whole genome shotgun (WGS) entry which is preliminary data.</text>
</comment>
<dbReference type="InterPro" id="IPR011006">
    <property type="entry name" value="CheY-like_superfamily"/>
</dbReference>
<evidence type="ECO:0000313" key="9">
    <source>
        <dbReference type="EMBL" id="MFC3701001.1"/>
    </source>
</evidence>
<dbReference type="CDD" id="cd17546">
    <property type="entry name" value="REC_hyHK_CKI1_RcsC-like"/>
    <property type="match status" value="1"/>
</dbReference>
<evidence type="ECO:0000259" key="8">
    <source>
        <dbReference type="PROSITE" id="PS50110"/>
    </source>
</evidence>
<dbReference type="SUPFAM" id="SSF52172">
    <property type="entry name" value="CheY-like"/>
    <property type="match status" value="1"/>
</dbReference>
<dbReference type="InterPro" id="IPR036097">
    <property type="entry name" value="HisK_dim/P_sf"/>
</dbReference>
<dbReference type="PRINTS" id="PR00344">
    <property type="entry name" value="BCTRLSENSOR"/>
</dbReference>
<dbReference type="InterPro" id="IPR003661">
    <property type="entry name" value="HisK_dim/P_dom"/>
</dbReference>
<evidence type="ECO:0000259" key="7">
    <source>
        <dbReference type="PROSITE" id="PS50109"/>
    </source>
</evidence>
<keyword evidence="10" id="KW-1185">Reference proteome</keyword>
<evidence type="ECO:0000256" key="3">
    <source>
        <dbReference type="ARBA" id="ARBA00022553"/>
    </source>
</evidence>
<gene>
    <name evidence="9" type="ORF">ACFOND_05040</name>
</gene>
<dbReference type="Gene3D" id="1.10.287.130">
    <property type="match status" value="1"/>
</dbReference>
<dbReference type="InterPro" id="IPR003594">
    <property type="entry name" value="HATPase_dom"/>
</dbReference>
<dbReference type="InterPro" id="IPR004358">
    <property type="entry name" value="Sig_transdc_His_kin-like_C"/>
</dbReference>
<organism evidence="9 10">
    <name type="scientific">Reinekea marina</name>
    <dbReference type="NCBI Taxonomy" id="1310421"/>
    <lineage>
        <taxon>Bacteria</taxon>
        <taxon>Pseudomonadati</taxon>
        <taxon>Pseudomonadota</taxon>
        <taxon>Gammaproteobacteria</taxon>
        <taxon>Oceanospirillales</taxon>
        <taxon>Saccharospirillaceae</taxon>
        <taxon>Reinekea</taxon>
    </lineage>
</organism>
<keyword evidence="6" id="KW-1133">Transmembrane helix</keyword>
<feature type="transmembrane region" description="Helical" evidence="6">
    <location>
        <begin position="304"/>
        <end position="324"/>
    </location>
</feature>
<dbReference type="Gene3D" id="3.30.565.10">
    <property type="entry name" value="Histidine kinase-like ATPase, C-terminal domain"/>
    <property type="match status" value="1"/>
</dbReference>
<dbReference type="PANTHER" id="PTHR45339:SF1">
    <property type="entry name" value="HYBRID SIGNAL TRANSDUCTION HISTIDINE KINASE J"/>
    <property type="match status" value="1"/>
</dbReference>
<feature type="transmembrane region" description="Helical" evidence="6">
    <location>
        <begin position="211"/>
        <end position="233"/>
    </location>
</feature>
<evidence type="ECO:0000256" key="5">
    <source>
        <dbReference type="PROSITE-ProRule" id="PRU00169"/>
    </source>
</evidence>
<dbReference type="Gene3D" id="3.40.50.2300">
    <property type="match status" value="1"/>
</dbReference>
<comment type="catalytic activity">
    <reaction evidence="1">
        <text>ATP + protein L-histidine = ADP + protein N-phospho-L-histidine.</text>
        <dbReference type="EC" id="2.7.13.3"/>
    </reaction>
</comment>
<dbReference type="Pfam" id="PF02518">
    <property type="entry name" value="HATPase_c"/>
    <property type="match status" value="1"/>
</dbReference>
<feature type="transmembrane region" description="Helical" evidence="6">
    <location>
        <begin position="186"/>
        <end position="204"/>
    </location>
</feature>
<dbReference type="InterPro" id="IPR036890">
    <property type="entry name" value="HATPase_C_sf"/>
</dbReference>
<sequence>MFVLFALQQMSVAAETTTTVELNNQPSPFLGSFVEFLPDKDDALSPFSIALPEWSSQWQSYDKDIINLGYATIPYWIRFRVDASASLYKQWDLVISTAVLDYIDIYQIFEDTGPRLIYRSGMQRSFANRIEDHRFSIVPLKIYNEPGKPTEFMLRVKTKGSFYMPLKLYPSGDFWSPLQKQDIFNWMFYGVILAMALYNLFLYTSVKDSAYLYYVFFISSFAMLHLSLDGYIFQHFWPFDQGYSYAPDTVFTLMTAMFGFLFLSKFMDLKHQLPNINRVIVSLALIQIPIISLSIYYHDVAFDRWTLLPISLMLVLAVCVGFYATAKGLETARYFLIAWLLFALGNTYLMISLSGANLFDFSPLLVSKASAFAEAMLLSFALAQRIRRLSDDREKQRIKAEAQSYFLAQVSHEIRTPLNGVLGTVELLDQTDLNQEQKGYINIIKGSGQSLLTLVGDVLDYSKIEAGKMDVKYDQVAIQDLATQEFELFRPNAAQKNLEFTLHISSNVPTWVSTDAHRLRQIWSNLISNAIKFTDYGYVRVFLGVTVENDVKQLSFSVSDSGMGIPINEQPSLFNAYKQVKVGKRRVYGGTGLGLAISKELVELLGGSISLESDLGKGSIFKILLPLNVVELPELPSEKELKIEPGRTMKILVAEDNLVNQKVVEGLLIKLGHSVSVVHHGKDALERRQSADFDFDLILMDCEMPSMDGYEATARIRAFEKQERLPEIPIVALTAHALEEVRNRCIQSGMTDFLTKPINTNKLIRTLNKY</sequence>
<evidence type="ECO:0000256" key="1">
    <source>
        <dbReference type="ARBA" id="ARBA00000085"/>
    </source>
</evidence>
<dbReference type="Pfam" id="PF07696">
    <property type="entry name" value="7TMR-DISMED2"/>
    <property type="match status" value="1"/>
</dbReference>
<dbReference type="PANTHER" id="PTHR45339">
    <property type="entry name" value="HYBRID SIGNAL TRANSDUCTION HISTIDINE KINASE J"/>
    <property type="match status" value="1"/>
</dbReference>
<evidence type="ECO:0000256" key="6">
    <source>
        <dbReference type="SAM" id="Phobius"/>
    </source>
</evidence>
<dbReference type="Pfam" id="PF00072">
    <property type="entry name" value="Response_reg"/>
    <property type="match status" value="1"/>
</dbReference>
<dbReference type="InterPro" id="IPR011623">
    <property type="entry name" value="7TMR_DISM_rcpt_extracell_dom1"/>
</dbReference>
<feature type="domain" description="Response regulatory" evidence="8">
    <location>
        <begin position="650"/>
        <end position="770"/>
    </location>
</feature>
<evidence type="ECO:0000256" key="2">
    <source>
        <dbReference type="ARBA" id="ARBA00012438"/>
    </source>
</evidence>
<evidence type="ECO:0000313" key="10">
    <source>
        <dbReference type="Proteomes" id="UP001595710"/>
    </source>
</evidence>
<dbReference type="InterPro" id="IPR005467">
    <property type="entry name" value="His_kinase_dom"/>
</dbReference>
<keyword evidence="4" id="KW-0902">Two-component regulatory system</keyword>
<proteinExistence type="predicted"/>
<dbReference type="SMART" id="SM00388">
    <property type="entry name" value="HisKA"/>
    <property type="match status" value="1"/>
</dbReference>
<name>A0ABV7WP46_9GAMM</name>
<keyword evidence="3 5" id="KW-0597">Phosphoprotein</keyword>
<dbReference type="Proteomes" id="UP001595710">
    <property type="component" value="Unassembled WGS sequence"/>
</dbReference>
<dbReference type="InterPro" id="IPR001789">
    <property type="entry name" value="Sig_transdc_resp-reg_receiver"/>
</dbReference>
<accession>A0ABV7WP46</accession>
<dbReference type="PROSITE" id="PS50109">
    <property type="entry name" value="HIS_KIN"/>
    <property type="match status" value="1"/>
</dbReference>
<reference evidence="10" key="1">
    <citation type="journal article" date="2019" name="Int. J. Syst. Evol. Microbiol.">
        <title>The Global Catalogue of Microorganisms (GCM) 10K type strain sequencing project: providing services to taxonomists for standard genome sequencing and annotation.</title>
        <authorList>
            <consortium name="The Broad Institute Genomics Platform"/>
            <consortium name="The Broad Institute Genome Sequencing Center for Infectious Disease"/>
            <person name="Wu L."/>
            <person name="Ma J."/>
        </authorList>
    </citation>
    <scope>NUCLEOTIDE SEQUENCE [LARGE SCALE GENOMIC DNA]</scope>
    <source>
        <strain evidence="10">CECT 8288</strain>
    </source>
</reference>
<keyword evidence="6" id="KW-0472">Membrane</keyword>
<dbReference type="Pfam" id="PF00512">
    <property type="entry name" value="HisKA"/>
    <property type="match status" value="1"/>
</dbReference>
<feature type="domain" description="Histidine kinase" evidence="7">
    <location>
        <begin position="409"/>
        <end position="629"/>
    </location>
</feature>
<dbReference type="CDD" id="cd16922">
    <property type="entry name" value="HATPase_EvgS-ArcB-TorS-like"/>
    <property type="match status" value="1"/>
</dbReference>